<dbReference type="PROSITE" id="PS51257">
    <property type="entry name" value="PROKAR_LIPOPROTEIN"/>
    <property type="match status" value="1"/>
</dbReference>
<dbReference type="InParanoid" id="K3ZGH7"/>
<proteinExistence type="predicted"/>
<keyword evidence="2" id="KW-1185">Reference proteome</keyword>
<reference evidence="2" key="1">
    <citation type="journal article" date="2012" name="Nat. Biotechnol.">
        <title>Reference genome sequence of the model plant Setaria.</title>
        <authorList>
            <person name="Bennetzen J.L."/>
            <person name="Schmutz J."/>
            <person name="Wang H."/>
            <person name="Percifield R."/>
            <person name="Hawkins J."/>
            <person name="Pontaroli A.C."/>
            <person name="Estep M."/>
            <person name="Feng L."/>
            <person name="Vaughn J.N."/>
            <person name="Grimwood J."/>
            <person name="Jenkins J."/>
            <person name="Barry K."/>
            <person name="Lindquist E."/>
            <person name="Hellsten U."/>
            <person name="Deshpande S."/>
            <person name="Wang X."/>
            <person name="Wu X."/>
            <person name="Mitros T."/>
            <person name="Triplett J."/>
            <person name="Yang X."/>
            <person name="Ye C.Y."/>
            <person name="Mauro-Herrera M."/>
            <person name="Wang L."/>
            <person name="Li P."/>
            <person name="Sharma M."/>
            <person name="Sharma R."/>
            <person name="Ronald P.C."/>
            <person name="Panaud O."/>
            <person name="Kellogg E.A."/>
            <person name="Brutnell T.P."/>
            <person name="Doust A.N."/>
            <person name="Tuskan G.A."/>
            <person name="Rokhsar D."/>
            <person name="Devos K.M."/>
        </authorList>
    </citation>
    <scope>NUCLEOTIDE SEQUENCE [LARGE SCALE GENOMIC DNA]</scope>
    <source>
        <strain evidence="2">cv. Yugu1</strain>
    </source>
</reference>
<sequence>MQAPPRRPLLFLLSGRRKPERTYNGGPIGAGACMTITEKLDR</sequence>
<dbReference type="AlphaFoldDB" id="K3ZGH7"/>
<evidence type="ECO:0000313" key="2">
    <source>
        <dbReference type="Proteomes" id="UP000004995"/>
    </source>
</evidence>
<reference evidence="1" key="2">
    <citation type="submission" date="2018-08" db="UniProtKB">
        <authorList>
            <consortium name="EnsemblPlants"/>
        </authorList>
    </citation>
    <scope>IDENTIFICATION</scope>
    <source>
        <strain evidence="1">Yugu1</strain>
    </source>
</reference>
<organism evidence="1 2">
    <name type="scientific">Setaria italica</name>
    <name type="common">Foxtail millet</name>
    <name type="synonym">Panicum italicum</name>
    <dbReference type="NCBI Taxonomy" id="4555"/>
    <lineage>
        <taxon>Eukaryota</taxon>
        <taxon>Viridiplantae</taxon>
        <taxon>Streptophyta</taxon>
        <taxon>Embryophyta</taxon>
        <taxon>Tracheophyta</taxon>
        <taxon>Spermatophyta</taxon>
        <taxon>Magnoliopsida</taxon>
        <taxon>Liliopsida</taxon>
        <taxon>Poales</taxon>
        <taxon>Poaceae</taxon>
        <taxon>PACMAD clade</taxon>
        <taxon>Panicoideae</taxon>
        <taxon>Panicodae</taxon>
        <taxon>Paniceae</taxon>
        <taxon>Cenchrinae</taxon>
        <taxon>Setaria</taxon>
    </lineage>
</organism>
<accession>K3ZGH7</accession>
<dbReference type="HOGENOM" id="CLU_3261450_0_0_1"/>
<name>K3ZGH7_SETIT</name>
<dbReference type="Proteomes" id="UP000004995">
    <property type="component" value="Unassembled WGS sequence"/>
</dbReference>
<dbReference type="EnsemblPlants" id="KQL14771">
    <property type="protein sequence ID" value="KQL14771"/>
    <property type="gene ID" value="SETIT_025679mg"/>
</dbReference>
<dbReference type="EMBL" id="AGNK02001603">
    <property type="status" value="NOT_ANNOTATED_CDS"/>
    <property type="molecule type" value="Genomic_DNA"/>
</dbReference>
<evidence type="ECO:0000313" key="1">
    <source>
        <dbReference type="EnsemblPlants" id="KQL14771"/>
    </source>
</evidence>
<dbReference type="Gramene" id="KQL14771">
    <property type="protein sequence ID" value="KQL14771"/>
    <property type="gene ID" value="SETIT_025679mg"/>
</dbReference>
<protein>
    <submittedName>
        <fullName evidence="1">Uncharacterized protein</fullName>
    </submittedName>
</protein>